<reference evidence="2 3" key="1">
    <citation type="submission" date="2020-07" db="EMBL/GenBank/DDBJ databases">
        <title>isolation of Luteimonas sp. SJ-16.</title>
        <authorList>
            <person name="Huang X.-X."/>
            <person name="Xu L."/>
            <person name="Sun J.-Q."/>
        </authorList>
    </citation>
    <scope>NUCLEOTIDE SEQUENCE [LARGE SCALE GENOMIC DNA]</scope>
    <source>
        <strain evidence="2 3">SJ-16</strain>
    </source>
</reference>
<protein>
    <submittedName>
        <fullName evidence="2">Uncharacterized protein</fullName>
    </submittedName>
</protein>
<gene>
    <name evidence="2" type="ORF">H0E82_02230</name>
</gene>
<name>A0A7Z0QRA5_9GAMM</name>
<feature type="region of interest" description="Disordered" evidence="1">
    <location>
        <begin position="1"/>
        <end position="51"/>
    </location>
</feature>
<dbReference type="EMBL" id="JACCJZ010000004">
    <property type="protein sequence ID" value="NYZ61585.1"/>
    <property type="molecule type" value="Genomic_DNA"/>
</dbReference>
<comment type="caution">
    <text evidence="2">The sequence shown here is derived from an EMBL/GenBank/DDBJ whole genome shotgun (WGS) entry which is preliminary data.</text>
</comment>
<evidence type="ECO:0000256" key="1">
    <source>
        <dbReference type="SAM" id="MobiDB-lite"/>
    </source>
</evidence>
<dbReference type="AlphaFoldDB" id="A0A7Z0QRA5"/>
<accession>A0A7Z0QRA5</accession>
<dbReference type="Proteomes" id="UP000589896">
    <property type="component" value="Unassembled WGS sequence"/>
</dbReference>
<feature type="compositionally biased region" description="Polar residues" evidence="1">
    <location>
        <begin position="1"/>
        <end position="14"/>
    </location>
</feature>
<sequence>MPRPYSSNTDTTQPPDHDEAHDPQTDPGEQAPGRLDPRNGGPVQGDTSEEE</sequence>
<evidence type="ECO:0000313" key="3">
    <source>
        <dbReference type="Proteomes" id="UP000589896"/>
    </source>
</evidence>
<feature type="compositionally biased region" description="Basic and acidic residues" evidence="1">
    <location>
        <begin position="15"/>
        <end position="24"/>
    </location>
</feature>
<keyword evidence="3" id="KW-1185">Reference proteome</keyword>
<organism evidence="2 3">
    <name type="scientific">Luteimonas deserti</name>
    <dbReference type="NCBI Taxonomy" id="2752306"/>
    <lineage>
        <taxon>Bacteria</taxon>
        <taxon>Pseudomonadati</taxon>
        <taxon>Pseudomonadota</taxon>
        <taxon>Gammaproteobacteria</taxon>
        <taxon>Lysobacterales</taxon>
        <taxon>Lysobacteraceae</taxon>
        <taxon>Luteimonas</taxon>
    </lineage>
</organism>
<evidence type="ECO:0000313" key="2">
    <source>
        <dbReference type="EMBL" id="NYZ61585.1"/>
    </source>
</evidence>
<dbReference type="RefSeq" id="WP_180543333.1">
    <property type="nucleotide sequence ID" value="NZ_JACCJZ010000004.1"/>
</dbReference>
<proteinExistence type="predicted"/>